<keyword evidence="3 10" id="KW-0813">Transport</keyword>
<dbReference type="InterPro" id="IPR005876">
    <property type="entry name" value="Co_trans_ATP-bd"/>
</dbReference>
<keyword evidence="5 10" id="KW-0547">Nucleotide-binding</keyword>
<comment type="function">
    <text evidence="9">Probably part of an ABC transporter complex. Responsible for energy coupling to the transport system.</text>
</comment>
<evidence type="ECO:0000256" key="3">
    <source>
        <dbReference type="ARBA" id="ARBA00022448"/>
    </source>
</evidence>
<keyword evidence="8 10" id="KW-0472">Membrane</keyword>
<evidence type="ECO:0000313" key="13">
    <source>
        <dbReference type="Proteomes" id="UP001500390"/>
    </source>
</evidence>
<dbReference type="InterPro" id="IPR017871">
    <property type="entry name" value="ABC_transporter-like_CS"/>
</dbReference>
<evidence type="ECO:0000256" key="10">
    <source>
        <dbReference type="RuleBase" id="RU364103"/>
    </source>
</evidence>
<evidence type="ECO:0000256" key="1">
    <source>
        <dbReference type="ARBA" id="ARBA00004202"/>
    </source>
</evidence>
<dbReference type="PROSITE" id="PS00211">
    <property type="entry name" value="ABC_TRANSPORTER_1"/>
    <property type="match status" value="1"/>
</dbReference>
<evidence type="ECO:0000313" key="12">
    <source>
        <dbReference type="EMBL" id="GAA4387160.1"/>
    </source>
</evidence>
<evidence type="ECO:0000256" key="4">
    <source>
        <dbReference type="ARBA" id="ARBA00022475"/>
    </source>
</evidence>
<evidence type="ECO:0000256" key="2">
    <source>
        <dbReference type="ARBA" id="ARBA00005417"/>
    </source>
</evidence>
<feature type="domain" description="ABC transporter" evidence="11">
    <location>
        <begin position="16"/>
        <end position="251"/>
    </location>
</feature>
<dbReference type="GO" id="GO:0005524">
    <property type="term" value="F:ATP binding"/>
    <property type="evidence" value="ECO:0007669"/>
    <property type="project" value="UniProtKB-KW"/>
</dbReference>
<comment type="caution">
    <text evidence="12">The sequence shown here is derived from an EMBL/GenBank/DDBJ whole genome shotgun (WGS) entry which is preliminary data.</text>
</comment>
<dbReference type="InterPro" id="IPR003439">
    <property type="entry name" value="ABC_transporter-like_ATP-bd"/>
</dbReference>
<dbReference type="InterPro" id="IPR003593">
    <property type="entry name" value="AAA+_ATPase"/>
</dbReference>
<sequence length="282" mass="30300">MTHRTGTWEPTVGAVLVGEGLHAGYPGRGDVLDCAHVSVTGRSRLALLGENGSGKTTLLRCLSGAHVPDAGSVAVDGITLRHDNAGLRDHRQRVQLVLQDPDDQLFSADVRADVSFGPINLGLDDHEVRARVSEALELLDVVDLADRPVHQLSYGQRKRVAIAGAVAMRPQVILLDEPTAGLDPRAVTTLRAALDNLEARGTTVVVSTHDIDFAWEWADEVGVVVDGIVHQGSTVKIMTDEALLRRAHLGVPWPVKLLRSLGHEIDVVDPPRTVADVARFLG</sequence>
<dbReference type="InterPro" id="IPR015856">
    <property type="entry name" value="ABC_transpr_CbiO/EcfA_su"/>
</dbReference>
<gene>
    <name evidence="12" type="ORF">GCM10023153_01310</name>
</gene>
<keyword evidence="4 10" id="KW-1003">Cell membrane</keyword>
<dbReference type="RefSeq" id="WP_159898449.1">
    <property type="nucleotide sequence ID" value="NZ_BAABFX010000007.1"/>
</dbReference>
<comment type="subcellular location">
    <subcellularLocation>
        <location evidence="1 10">Cell membrane</location>
        <topology evidence="1 10">Peripheral membrane protein</topology>
    </subcellularLocation>
</comment>
<dbReference type="InterPro" id="IPR050095">
    <property type="entry name" value="ECF_ABC_transporter_ATP-bd"/>
</dbReference>
<evidence type="ECO:0000256" key="8">
    <source>
        <dbReference type="ARBA" id="ARBA00023136"/>
    </source>
</evidence>
<dbReference type="PROSITE" id="PS50893">
    <property type="entry name" value="ABC_TRANSPORTER_2"/>
    <property type="match status" value="1"/>
</dbReference>
<dbReference type="Pfam" id="PF00005">
    <property type="entry name" value="ABC_tran"/>
    <property type="match status" value="1"/>
</dbReference>
<dbReference type="PANTHER" id="PTHR43553:SF24">
    <property type="entry name" value="ENERGY-COUPLING FACTOR TRANSPORTER ATP-BINDING PROTEIN ECFA1"/>
    <property type="match status" value="1"/>
</dbReference>
<comment type="function">
    <text evidence="10">Part of an ABC transporter complex. Responsible for energy coupling to the transport system.</text>
</comment>
<dbReference type="Proteomes" id="UP001500390">
    <property type="component" value="Unassembled WGS sequence"/>
</dbReference>
<evidence type="ECO:0000256" key="6">
    <source>
        <dbReference type="ARBA" id="ARBA00022840"/>
    </source>
</evidence>
<reference evidence="13" key="1">
    <citation type="journal article" date="2019" name="Int. J. Syst. Evol. Microbiol.">
        <title>The Global Catalogue of Microorganisms (GCM) 10K type strain sequencing project: providing services to taxonomists for standard genome sequencing and annotation.</title>
        <authorList>
            <consortium name="The Broad Institute Genomics Platform"/>
            <consortium name="The Broad Institute Genome Sequencing Center for Infectious Disease"/>
            <person name="Wu L."/>
            <person name="Ma J."/>
        </authorList>
    </citation>
    <scope>NUCLEOTIDE SEQUENCE [LARGE SCALE GENOMIC DNA]</scope>
    <source>
        <strain evidence="13">JCM 17738</strain>
    </source>
</reference>
<dbReference type="Gene3D" id="3.40.50.300">
    <property type="entry name" value="P-loop containing nucleotide triphosphate hydrolases"/>
    <property type="match status" value="1"/>
</dbReference>
<evidence type="ECO:0000256" key="9">
    <source>
        <dbReference type="ARBA" id="ARBA00025157"/>
    </source>
</evidence>
<proteinExistence type="inferred from homology"/>
<evidence type="ECO:0000256" key="5">
    <source>
        <dbReference type="ARBA" id="ARBA00022741"/>
    </source>
</evidence>
<organism evidence="12 13">
    <name type="scientific">Ornithinibacter aureus</name>
    <dbReference type="NCBI Taxonomy" id="622664"/>
    <lineage>
        <taxon>Bacteria</taxon>
        <taxon>Bacillati</taxon>
        <taxon>Actinomycetota</taxon>
        <taxon>Actinomycetes</taxon>
        <taxon>Micrococcales</taxon>
        <taxon>Intrasporangiaceae</taxon>
        <taxon>Ornithinibacter</taxon>
    </lineage>
</organism>
<evidence type="ECO:0000259" key="11">
    <source>
        <dbReference type="PROSITE" id="PS50893"/>
    </source>
</evidence>
<dbReference type="InterPro" id="IPR027417">
    <property type="entry name" value="P-loop_NTPase"/>
</dbReference>
<keyword evidence="13" id="KW-1185">Reference proteome</keyword>
<dbReference type="SMART" id="SM00382">
    <property type="entry name" value="AAA"/>
    <property type="match status" value="1"/>
</dbReference>
<dbReference type="SUPFAM" id="SSF52540">
    <property type="entry name" value="P-loop containing nucleoside triphosphate hydrolases"/>
    <property type="match status" value="1"/>
</dbReference>
<keyword evidence="6 10" id="KW-0067">ATP-binding</keyword>
<accession>A0ABP8J979</accession>
<dbReference type="PANTHER" id="PTHR43553">
    <property type="entry name" value="HEAVY METAL TRANSPORTER"/>
    <property type="match status" value="1"/>
</dbReference>
<dbReference type="EMBL" id="BAABFX010000007">
    <property type="protein sequence ID" value="GAA4387160.1"/>
    <property type="molecule type" value="Genomic_DNA"/>
</dbReference>
<comment type="similarity">
    <text evidence="2 10">Belongs to the ABC transporter superfamily.</text>
</comment>
<keyword evidence="7" id="KW-1278">Translocase</keyword>
<dbReference type="NCBIfam" id="TIGR01166">
    <property type="entry name" value="cbiO"/>
    <property type="match status" value="1"/>
</dbReference>
<name>A0ABP8J979_9MICO</name>
<dbReference type="CDD" id="cd03225">
    <property type="entry name" value="ABC_cobalt_CbiO_domain1"/>
    <property type="match status" value="1"/>
</dbReference>
<protein>
    <recommendedName>
        <fullName evidence="10">ABC transporter ATP-binding protein</fullName>
    </recommendedName>
</protein>
<evidence type="ECO:0000256" key="7">
    <source>
        <dbReference type="ARBA" id="ARBA00022967"/>
    </source>
</evidence>